<dbReference type="Proteomes" id="UP001165289">
    <property type="component" value="Unassembled WGS sequence"/>
</dbReference>
<sequence length="138" mass="15522">MDNVTNFSAELKDTNLTISSNKFPFNLYLAKNNPQNLSKNSKYSDNSGFTSLVSKLEDFLPKIANANEELLSLSKDEVDIEQVEDQDQIIEMNLQLYEDSSDSDSSGTQDDLTALNTEISPEHIQKPLIIEEEKTTNN</sequence>
<proteinExistence type="predicted"/>
<dbReference type="Pfam" id="PF15370">
    <property type="entry name" value="NOPCHAP1"/>
    <property type="match status" value="1"/>
</dbReference>
<evidence type="ECO:0000313" key="3">
    <source>
        <dbReference type="Proteomes" id="UP001165289"/>
    </source>
</evidence>
<dbReference type="EMBL" id="JAKMXF010000166">
    <property type="protein sequence ID" value="KAI6655995.1"/>
    <property type="molecule type" value="Genomic_DNA"/>
</dbReference>
<evidence type="ECO:0000256" key="1">
    <source>
        <dbReference type="SAM" id="MobiDB-lite"/>
    </source>
</evidence>
<gene>
    <name evidence="2" type="ORF">LOD99_1729</name>
</gene>
<organism evidence="2 3">
    <name type="scientific">Oopsacas minuta</name>
    <dbReference type="NCBI Taxonomy" id="111878"/>
    <lineage>
        <taxon>Eukaryota</taxon>
        <taxon>Metazoa</taxon>
        <taxon>Porifera</taxon>
        <taxon>Hexactinellida</taxon>
        <taxon>Hexasterophora</taxon>
        <taxon>Lyssacinosida</taxon>
        <taxon>Leucopsacidae</taxon>
        <taxon>Oopsacas</taxon>
    </lineage>
</organism>
<dbReference type="InterPro" id="IPR027921">
    <property type="entry name" value="NOPCHAP1"/>
</dbReference>
<accession>A0AAV7K4G7</accession>
<name>A0AAV7K4G7_9METZ</name>
<feature type="compositionally biased region" description="Basic and acidic residues" evidence="1">
    <location>
        <begin position="120"/>
        <end position="138"/>
    </location>
</feature>
<keyword evidence="3" id="KW-1185">Reference proteome</keyword>
<protein>
    <submittedName>
        <fullName evidence="2">Uncharacterized protein</fullName>
    </submittedName>
</protein>
<dbReference type="AlphaFoldDB" id="A0AAV7K4G7"/>
<reference evidence="2 3" key="1">
    <citation type="journal article" date="2023" name="BMC Biol.">
        <title>The compact genome of the sponge Oopsacas minuta (Hexactinellida) is lacking key metazoan core genes.</title>
        <authorList>
            <person name="Santini S."/>
            <person name="Schenkelaars Q."/>
            <person name="Jourda C."/>
            <person name="Duchesne M."/>
            <person name="Belahbib H."/>
            <person name="Rocher C."/>
            <person name="Selva M."/>
            <person name="Riesgo A."/>
            <person name="Vervoort M."/>
            <person name="Leys S.P."/>
            <person name="Kodjabachian L."/>
            <person name="Le Bivic A."/>
            <person name="Borchiellini C."/>
            <person name="Claverie J.M."/>
            <person name="Renard E."/>
        </authorList>
    </citation>
    <scope>NUCLEOTIDE SEQUENCE [LARGE SCALE GENOMIC DNA]</scope>
    <source>
        <strain evidence="2">SPO-2</strain>
    </source>
</reference>
<feature type="region of interest" description="Disordered" evidence="1">
    <location>
        <begin position="116"/>
        <end position="138"/>
    </location>
</feature>
<evidence type="ECO:0000313" key="2">
    <source>
        <dbReference type="EMBL" id="KAI6655995.1"/>
    </source>
</evidence>
<comment type="caution">
    <text evidence="2">The sequence shown here is derived from an EMBL/GenBank/DDBJ whole genome shotgun (WGS) entry which is preliminary data.</text>
</comment>
<dbReference type="GO" id="GO:0000492">
    <property type="term" value="P:box C/D snoRNP assembly"/>
    <property type="evidence" value="ECO:0007669"/>
    <property type="project" value="InterPro"/>
</dbReference>